<keyword evidence="9" id="KW-1185">Reference proteome</keyword>
<keyword evidence="3 6" id="KW-0378">Hydrolase</keyword>
<feature type="domain" description="Peptidase M48" evidence="7">
    <location>
        <begin position="90"/>
        <end position="273"/>
    </location>
</feature>
<organism evidence="8 9">
    <name type="scientific">Henriciella pelagia</name>
    <dbReference type="NCBI Taxonomy" id="1977912"/>
    <lineage>
        <taxon>Bacteria</taxon>
        <taxon>Pseudomonadati</taxon>
        <taxon>Pseudomonadota</taxon>
        <taxon>Alphaproteobacteria</taxon>
        <taxon>Hyphomonadales</taxon>
        <taxon>Hyphomonadaceae</taxon>
        <taxon>Henriciella</taxon>
    </lineage>
</organism>
<dbReference type="Pfam" id="PF01435">
    <property type="entry name" value="Peptidase_M48"/>
    <property type="match status" value="1"/>
</dbReference>
<dbReference type="CDD" id="cd07331">
    <property type="entry name" value="M48C_Oma1_like"/>
    <property type="match status" value="1"/>
</dbReference>
<dbReference type="Gene3D" id="3.30.2010.10">
    <property type="entry name" value="Metalloproteases ('zincins'), catalytic domain"/>
    <property type="match status" value="1"/>
</dbReference>
<accession>A0ABQ1JC64</accession>
<gene>
    <name evidence="8" type="ORF">GCM10011503_09300</name>
</gene>
<dbReference type="InterPro" id="IPR001915">
    <property type="entry name" value="Peptidase_M48"/>
</dbReference>
<evidence type="ECO:0000313" key="8">
    <source>
        <dbReference type="EMBL" id="GGB62792.1"/>
    </source>
</evidence>
<dbReference type="RefSeq" id="WP_158084518.1">
    <property type="nucleotide sequence ID" value="NZ_BMKF01000001.1"/>
</dbReference>
<keyword evidence="1 6" id="KW-0645">Protease</keyword>
<dbReference type="InterPro" id="IPR051156">
    <property type="entry name" value="Mito/Outer_Membr_Metalloprot"/>
</dbReference>
<evidence type="ECO:0000313" key="9">
    <source>
        <dbReference type="Proteomes" id="UP000628854"/>
    </source>
</evidence>
<dbReference type="PANTHER" id="PTHR22726">
    <property type="entry name" value="METALLOENDOPEPTIDASE OMA1"/>
    <property type="match status" value="1"/>
</dbReference>
<evidence type="ECO:0000256" key="5">
    <source>
        <dbReference type="ARBA" id="ARBA00023049"/>
    </source>
</evidence>
<dbReference type="EMBL" id="BMKF01000001">
    <property type="protein sequence ID" value="GGB62792.1"/>
    <property type="molecule type" value="Genomic_DNA"/>
</dbReference>
<protein>
    <submittedName>
        <fullName evidence="8">Peptidase M48</fullName>
    </submittedName>
</protein>
<evidence type="ECO:0000256" key="3">
    <source>
        <dbReference type="ARBA" id="ARBA00022801"/>
    </source>
</evidence>
<dbReference type="Proteomes" id="UP000628854">
    <property type="component" value="Unassembled WGS sequence"/>
</dbReference>
<sequence>MPKFTRIADDTVQSSTKVSLSGPRSGVAKAIIAAAAIGGVLLAGASCTTNPYTGETQFAAYSDDQLSQLSAQAWQELKTETPTLSSGAQYQRVQRVWKRVAAATPKAGEAWDVQVFDSDQVNAFVMPGNRVGVYTGLLNIVENDDQLAAVLGHEVAHAIYRHANQRATRAAAASAAVQIGGSVLAGGSNGAVSADQVSALGSVAANLGVVLPYSRNAELEADLRGVDYMHGAGYDADAAVRLWEVMEAAGGQRTADFLSTHPNPQYRREQIRQYIQQKGY</sequence>
<proteinExistence type="inferred from homology"/>
<evidence type="ECO:0000256" key="2">
    <source>
        <dbReference type="ARBA" id="ARBA00022723"/>
    </source>
</evidence>
<evidence type="ECO:0000259" key="7">
    <source>
        <dbReference type="Pfam" id="PF01435"/>
    </source>
</evidence>
<keyword evidence="2" id="KW-0479">Metal-binding</keyword>
<comment type="similarity">
    <text evidence="6">Belongs to the peptidase M48 family.</text>
</comment>
<comment type="caution">
    <text evidence="8">The sequence shown here is derived from an EMBL/GenBank/DDBJ whole genome shotgun (WGS) entry which is preliminary data.</text>
</comment>
<keyword evidence="5 6" id="KW-0482">Metalloprotease</keyword>
<reference evidence="9" key="1">
    <citation type="journal article" date="2019" name="Int. J. Syst. Evol. Microbiol.">
        <title>The Global Catalogue of Microorganisms (GCM) 10K type strain sequencing project: providing services to taxonomists for standard genome sequencing and annotation.</title>
        <authorList>
            <consortium name="The Broad Institute Genomics Platform"/>
            <consortium name="The Broad Institute Genome Sequencing Center for Infectious Disease"/>
            <person name="Wu L."/>
            <person name="Ma J."/>
        </authorList>
    </citation>
    <scope>NUCLEOTIDE SEQUENCE [LARGE SCALE GENOMIC DNA]</scope>
    <source>
        <strain evidence="9">CGMCC 1.15928</strain>
    </source>
</reference>
<evidence type="ECO:0000256" key="4">
    <source>
        <dbReference type="ARBA" id="ARBA00022833"/>
    </source>
</evidence>
<keyword evidence="4 6" id="KW-0862">Zinc</keyword>
<evidence type="ECO:0000256" key="6">
    <source>
        <dbReference type="RuleBase" id="RU003983"/>
    </source>
</evidence>
<dbReference type="PANTHER" id="PTHR22726:SF24">
    <property type="entry name" value="M48 FAMILY METALLOPEPTIDASE"/>
    <property type="match status" value="1"/>
</dbReference>
<name>A0ABQ1JC64_9PROT</name>
<comment type="cofactor">
    <cofactor evidence="6">
        <name>Zn(2+)</name>
        <dbReference type="ChEBI" id="CHEBI:29105"/>
    </cofactor>
    <text evidence="6">Binds 1 zinc ion per subunit.</text>
</comment>
<evidence type="ECO:0000256" key="1">
    <source>
        <dbReference type="ARBA" id="ARBA00022670"/>
    </source>
</evidence>